<dbReference type="EC" id="5.2.1.8" evidence="2"/>
<reference evidence="6" key="1">
    <citation type="journal article" date="2012" name="PLoS ONE">
        <title>Gene sets for utilization of primary and secondary nutrition supplies in the distal gut of endangered iberian lynx.</title>
        <authorList>
            <person name="Alcaide M."/>
            <person name="Messina E."/>
            <person name="Richter M."/>
            <person name="Bargiela R."/>
            <person name="Peplies J."/>
            <person name="Huws S.A."/>
            <person name="Newbold C.J."/>
            <person name="Golyshin P.N."/>
            <person name="Simon M.A."/>
            <person name="Lopez G."/>
            <person name="Yakimov M.M."/>
            <person name="Ferrer M."/>
        </authorList>
    </citation>
    <scope>NUCLEOTIDE SEQUENCE</scope>
</reference>
<dbReference type="PANTHER" id="PTHR43811">
    <property type="entry name" value="FKBP-TYPE PEPTIDYL-PROLYL CIS-TRANS ISOMERASE FKPA"/>
    <property type="match status" value="1"/>
</dbReference>
<dbReference type="InterPro" id="IPR001179">
    <property type="entry name" value="PPIase_FKBP_dom"/>
</dbReference>
<evidence type="ECO:0000256" key="4">
    <source>
        <dbReference type="ARBA" id="ARBA00023235"/>
    </source>
</evidence>
<comment type="catalytic activity">
    <reaction evidence="1">
        <text>[protein]-peptidylproline (omega=180) = [protein]-peptidylproline (omega=0)</text>
        <dbReference type="Rhea" id="RHEA:16237"/>
        <dbReference type="Rhea" id="RHEA-COMP:10747"/>
        <dbReference type="Rhea" id="RHEA-COMP:10748"/>
        <dbReference type="ChEBI" id="CHEBI:83833"/>
        <dbReference type="ChEBI" id="CHEBI:83834"/>
        <dbReference type="EC" id="5.2.1.8"/>
    </reaction>
</comment>
<dbReference type="PANTHER" id="PTHR43811:SF19">
    <property type="entry name" value="39 KDA FK506-BINDING NUCLEAR PROTEIN"/>
    <property type="match status" value="1"/>
</dbReference>
<dbReference type="Pfam" id="PF00254">
    <property type="entry name" value="FKBP_C"/>
    <property type="match status" value="1"/>
</dbReference>
<dbReference type="Gene3D" id="3.10.50.40">
    <property type="match status" value="1"/>
</dbReference>
<protein>
    <recommendedName>
        <fullName evidence="2">peptidylprolyl isomerase</fullName>
        <ecNumber evidence="2">5.2.1.8</ecNumber>
    </recommendedName>
</protein>
<dbReference type="EMBL" id="AMCI01006371">
    <property type="protein sequence ID" value="EJW94447.1"/>
    <property type="molecule type" value="Genomic_DNA"/>
</dbReference>
<dbReference type="PROSITE" id="PS50059">
    <property type="entry name" value="FKBP_PPIASE"/>
    <property type="match status" value="1"/>
</dbReference>
<keyword evidence="3" id="KW-0697">Rotamase</keyword>
<evidence type="ECO:0000256" key="2">
    <source>
        <dbReference type="ARBA" id="ARBA00013194"/>
    </source>
</evidence>
<dbReference type="InterPro" id="IPR046357">
    <property type="entry name" value="PPIase_dom_sf"/>
</dbReference>
<gene>
    <name evidence="6" type="ORF">EVA_17448</name>
</gene>
<proteinExistence type="predicted"/>
<sequence>MKRIFQLLFWVLPLVTLCSCEDNANEENNAEFTNNWQYRNEQFFAERVQEAKQAIAEAKQAHGDQWESHCDWRLYRSYAKLAGGLPTDTICVKIVERGANTSVTPLYTDSVKVNYIGYLMPTESYPKGRIFDHSGLYESEDYVFSPSYSTPIGFSVSNLIEGFTTALLYMHIGDRFRIYIPNELGYQNRATEKIPAFSTLVYDTQLKAIYRAGSSPQALQLEK</sequence>
<dbReference type="PROSITE" id="PS51257">
    <property type="entry name" value="PROKAR_LIPOPROTEIN"/>
    <property type="match status" value="1"/>
</dbReference>
<dbReference type="SUPFAM" id="SSF54534">
    <property type="entry name" value="FKBP-like"/>
    <property type="match status" value="1"/>
</dbReference>
<accession>J9FY20</accession>
<evidence type="ECO:0000313" key="6">
    <source>
        <dbReference type="EMBL" id="EJW94447.1"/>
    </source>
</evidence>
<comment type="caution">
    <text evidence="6">The sequence shown here is derived from an EMBL/GenBank/DDBJ whole genome shotgun (WGS) entry which is preliminary data.</text>
</comment>
<keyword evidence="4 6" id="KW-0413">Isomerase</keyword>
<name>J9FY20_9ZZZZ</name>
<dbReference type="AlphaFoldDB" id="J9FY20"/>
<organism evidence="6">
    <name type="scientific">gut metagenome</name>
    <dbReference type="NCBI Taxonomy" id="749906"/>
    <lineage>
        <taxon>unclassified sequences</taxon>
        <taxon>metagenomes</taxon>
        <taxon>organismal metagenomes</taxon>
    </lineage>
</organism>
<feature type="domain" description="PPIase FKBP-type" evidence="5">
    <location>
        <begin position="108"/>
        <end position="210"/>
    </location>
</feature>
<evidence type="ECO:0000256" key="3">
    <source>
        <dbReference type="ARBA" id="ARBA00023110"/>
    </source>
</evidence>
<evidence type="ECO:0000256" key="1">
    <source>
        <dbReference type="ARBA" id="ARBA00000971"/>
    </source>
</evidence>
<dbReference type="GO" id="GO:0003755">
    <property type="term" value="F:peptidyl-prolyl cis-trans isomerase activity"/>
    <property type="evidence" value="ECO:0007669"/>
    <property type="project" value="UniProtKB-KW"/>
</dbReference>
<evidence type="ECO:0000259" key="5">
    <source>
        <dbReference type="PROSITE" id="PS50059"/>
    </source>
</evidence>